<evidence type="ECO:0000313" key="6">
    <source>
        <dbReference type="Proteomes" id="UP001153076"/>
    </source>
</evidence>
<dbReference type="Pfam" id="PF00501">
    <property type="entry name" value="AMP-binding"/>
    <property type="match status" value="1"/>
</dbReference>
<evidence type="ECO:0008006" key="7">
    <source>
        <dbReference type="Google" id="ProtNLM"/>
    </source>
</evidence>
<feature type="domain" description="AMP-dependent synthetase/ligase" evidence="3">
    <location>
        <begin position="73"/>
        <end position="465"/>
    </location>
</feature>
<protein>
    <recommendedName>
        <fullName evidence="7">4-coumarate--CoA ligase</fullName>
    </recommendedName>
</protein>
<name>A0A9Q1KCB8_9CARY</name>
<evidence type="ECO:0000313" key="5">
    <source>
        <dbReference type="EMBL" id="KAJ8440253.1"/>
    </source>
</evidence>
<dbReference type="Gene3D" id="3.40.50.12780">
    <property type="entry name" value="N-terminal domain of ligase-like"/>
    <property type="match status" value="1"/>
</dbReference>
<feature type="domain" description="AMP-binding enzyme C-terminal" evidence="4">
    <location>
        <begin position="515"/>
        <end position="589"/>
    </location>
</feature>
<dbReference type="InterPro" id="IPR045851">
    <property type="entry name" value="AMP-bd_C_sf"/>
</dbReference>
<dbReference type="InterPro" id="IPR000873">
    <property type="entry name" value="AMP-dep_synth/lig_dom"/>
</dbReference>
<keyword evidence="2" id="KW-0436">Ligase</keyword>
<reference evidence="5" key="1">
    <citation type="submission" date="2022-04" db="EMBL/GenBank/DDBJ databases">
        <title>Carnegiea gigantea Genome sequencing and assembly v2.</title>
        <authorList>
            <person name="Copetti D."/>
            <person name="Sanderson M.J."/>
            <person name="Burquez A."/>
            <person name="Wojciechowski M.F."/>
        </authorList>
    </citation>
    <scope>NUCLEOTIDE SEQUENCE</scope>
    <source>
        <strain evidence="5">SGP5-SGP5p</strain>
        <tissue evidence="5">Aerial part</tissue>
    </source>
</reference>
<dbReference type="AlphaFoldDB" id="A0A9Q1KCB8"/>
<dbReference type="NCBIfam" id="NF006020">
    <property type="entry name" value="PRK08162.1"/>
    <property type="match status" value="1"/>
</dbReference>
<comment type="caution">
    <text evidence="5">The sequence shown here is derived from an EMBL/GenBank/DDBJ whole genome shotgun (WGS) entry which is preliminary data.</text>
</comment>
<organism evidence="5 6">
    <name type="scientific">Carnegiea gigantea</name>
    <dbReference type="NCBI Taxonomy" id="171969"/>
    <lineage>
        <taxon>Eukaryota</taxon>
        <taxon>Viridiplantae</taxon>
        <taxon>Streptophyta</taxon>
        <taxon>Embryophyta</taxon>
        <taxon>Tracheophyta</taxon>
        <taxon>Spermatophyta</taxon>
        <taxon>Magnoliopsida</taxon>
        <taxon>eudicotyledons</taxon>
        <taxon>Gunneridae</taxon>
        <taxon>Pentapetalae</taxon>
        <taxon>Caryophyllales</taxon>
        <taxon>Cactineae</taxon>
        <taxon>Cactaceae</taxon>
        <taxon>Cactoideae</taxon>
        <taxon>Echinocereeae</taxon>
        <taxon>Carnegiea</taxon>
    </lineage>
</organism>
<keyword evidence="6" id="KW-1185">Reference proteome</keyword>
<dbReference type="PANTHER" id="PTHR43859">
    <property type="entry name" value="ACYL-ACTIVATING ENZYME"/>
    <property type="match status" value="1"/>
</dbReference>
<gene>
    <name evidence="5" type="ORF">Cgig2_001588</name>
</gene>
<dbReference type="EMBL" id="JAKOGI010000195">
    <property type="protein sequence ID" value="KAJ8440253.1"/>
    <property type="molecule type" value="Genomic_DNA"/>
</dbReference>
<evidence type="ECO:0000259" key="3">
    <source>
        <dbReference type="Pfam" id="PF00501"/>
    </source>
</evidence>
<comment type="similarity">
    <text evidence="1">Belongs to the ATP-dependent AMP-binding enzyme family.</text>
</comment>
<accession>A0A9Q1KCB8</accession>
<dbReference type="CDD" id="cd12118">
    <property type="entry name" value="ttLC_FACS_AEE21_like"/>
    <property type="match status" value="1"/>
</dbReference>
<evidence type="ECO:0000256" key="2">
    <source>
        <dbReference type="ARBA" id="ARBA00022598"/>
    </source>
</evidence>
<evidence type="ECO:0000259" key="4">
    <source>
        <dbReference type="Pfam" id="PF13193"/>
    </source>
</evidence>
<dbReference type="SUPFAM" id="SSF56801">
    <property type="entry name" value="Acetyl-CoA synthetase-like"/>
    <property type="match status" value="1"/>
</dbReference>
<proteinExistence type="inferred from homology"/>
<dbReference type="GO" id="GO:0016874">
    <property type="term" value="F:ligase activity"/>
    <property type="evidence" value="ECO:0007669"/>
    <property type="project" value="UniProtKB-KW"/>
</dbReference>
<dbReference type="Proteomes" id="UP001153076">
    <property type="component" value="Unassembled WGS sequence"/>
</dbReference>
<dbReference type="Gene3D" id="3.30.300.30">
    <property type="match status" value="1"/>
</dbReference>
<dbReference type="OrthoDB" id="10253115at2759"/>
<sequence>MRHSLVALIRTSVHTRRFFPHQNVRSLSLSSFSSSSSETGPEKPATAAGSWTSMDGLVRCSANYAPLTPISFLDRSAKVFSDRTALVYQPSSSSSTVPVRRTWRETRQRCLQLASALARQLRISRGDIVATLAPNVPAMYELHFAVPMAGAVLCTLNSRLDSATISTLLGHSEAKVLFVDHQLLENAREALKLLSKTGATLPTLVLISDSDTSSTVLKSVEYEYEDLLADGDSGFQAIRPVDEWDPISVNYTSGTTSRPKGVVYSHRGAYLNAISTFLLHEMGATPTYLWTVPMFHCNGWCLPWGVAAQGGTNICLRKVTPKNIFDNIVLHKVTHLGAAPTVLNMIVNSPISDQRPLPHKVRVLTGGSPPPPHIFYKMEELGFEVTHIYGLTETYGAGTYCVWKPEWDSLPHSERSRFKARQGVQHLGLEDVDVRDPVTMQSVPANGKTMGEIMFKGNTVMSGYLKDLNATKEAFKGGWFHSGDLAVKHPDEYIEVKDRLKDIIISGGENISTVEVETVLYSHPAILEAAVVARPDDHWGETPFAFVKLKDGHEASEQEIILFCRDRLPHFMVPKNVVFDEIPKTATGKIQKFILREKAKAMASLSSLSIAK</sequence>
<dbReference type="InterPro" id="IPR025110">
    <property type="entry name" value="AMP-bd_C"/>
</dbReference>
<dbReference type="InterPro" id="IPR042099">
    <property type="entry name" value="ANL_N_sf"/>
</dbReference>
<dbReference type="PROSITE" id="PS00455">
    <property type="entry name" value="AMP_BINDING"/>
    <property type="match status" value="1"/>
</dbReference>
<dbReference type="InterPro" id="IPR020845">
    <property type="entry name" value="AMP-binding_CS"/>
</dbReference>
<evidence type="ECO:0000256" key="1">
    <source>
        <dbReference type="ARBA" id="ARBA00006432"/>
    </source>
</evidence>
<dbReference type="FunFam" id="3.30.300.30:FF:000008">
    <property type="entry name" value="2,3-dihydroxybenzoate-AMP ligase"/>
    <property type="match status" value="1"/>
</dbReference>
<dbReference type="Pfam" id="PF13193">
    <property type="entry name" value="AMP-binding_C"/>
    <property type="match status" value="1"/>
</dbReference>
<dbReference type="PANTHER" id="PTHR43859:SF5">
    <property type="entry name" value="ISOVALERATE--COA LIGASE AAE2"/>
    <property type="match status" value="1"/>
</dbReference>